<dbReference type="AlphaFoldDB" id="A0A2U2C5L0"/>
<dbReference type="PROSITE" id="PS00455">
    <property type="entry name" value="AMP_BINDING"/>
    <property type="match status" value="1"/>
</dbReference>
<dbReference type="Gene3D" id="3.40.50.12780">
    <property type="entry name" value="N-terminal domain of ligase-like"/>
    <property type="match status" value="1"/>
</dbReference>
<dbReference type="GO" id="GO:0031956">
    <property type="term" value="F:medium-chain fatty acid-CoA ligase activity"/>
    <property type="evidence" value="ECO:0007669"/>
    <property type="project" value="TreeGrafter"/>
</dbReference>
<dbReference type="InterPro" id="IPR000873">
    <property type="entry name" value="AMP-dep_synth/lig_dom"/>
</dbReference>
<dbReference type="OrthoDB" id="9803968at2"/>
<reference evidence="5 6" key="1">
    <citation type="submission" date="2018-05" db="EMBL/GenBank/DDBJ databases">
        <title>Pararhodobacter marina sp. nov., isolated from deep-sea water of the Indian Ocean.</title>
        <authorList>
            <person name="Lai Q.Sr."/>
            <person name="Liu X."/>
            <person name="Shao Z."/>
        </authorList>
    </citation>
    <scope>NUCLEOTIDE SEQUENCE [LARGE SCALE GENOMIC DNA]</scope>
    <source>
        <strain evidence="5 6">CIC4N-9</strain>
    </source>
</reference>
<dbReference type="RefSeq" id="WP_109534719.1">
    <property type="nucleotide sequence ID" value="NZ_QEYD01000012.1"/>
</dbReference>
<evidence type="ECO:0000259" key="4">
    <source>
        <dbReference type="Pfam" id="PF13193"/>
    </source>
</evidence>
<gene>
    <name evidence="5" type="ORF">C4N9_17875</name>
</gene>
<evidence type="ECO:0000256" key="1">
    <source>
        <dbReference type="ARBA" id="ARBA00006432"/>
    </source>
</evidence>
<evidence type="ECO:0000256" key="2">
    <source>
        <dbReference type="ARBA" id="ARBA00022598"/>
    </source>
</evidence>
<comment type="caution">
    <text evidence="5">The sequence shown here is derived from an EMBL/GenBank/DDBJ whole genome shotgun (WGS) entry which is preliminary data.</text>
</comment>
<dbReference type="Pfam" id="PF00501">
    <property type="entry name" value="AMP-binding"/>
    <property type="match status" value="1"/>
</dbReference>
<accession>A0A2U2C5L0</accession>
<dbReference type="PANTHER" id="PTHR43201:SF5">
    <property type="entry name" value="MEDIUM-CHAIN ACYL-COA LIGASE ACSF2, MITOCHONDRIAL"/>
    <property type="match status" value="1"/>
</dbReference>
<evidence type="ECO:0000259" key="3">
    <source>
        <dbReference type="Pfam" id="PF00501"/>
    </source>
</evidence>
<dbReference type="GO" id="GO:0006631">
    <property type="term" value="P:fatty acid metabolic process"/>
    <property type="evidence" value="ECO:0007669"/>
    <property type="project" value="TreeGrafter"/>
</dbReference>
<organism evidence="5 6">
    <name type="scientific">Pararhodobacter marinus</name>
    <dbReference type="NCBI Taxonomy" id="2184063"/>
    <lineage>
        <taxon>Bacteria</taxon>
        <taxon>Pseudomonadati</taxon>
        <taxon>Pseudomonadota</taxon>
        <taxon>Alphaproteobacteria</taxon>
        <taxon>Rhodobacterales</taxon>
        <taxon>Paracoccaceae</taxon>
        <taxon>Pararhodobacter</taxon>
    </lineage>
</organism>
<feature type="domain" description="AMP-binding enzyme C-terminal" evidence="4">
    <location>
        <begin position="405"/>
        <end position="477"/>
    </location>
</feature>
<dbReference type="Proteomes" id="UP000244940">
    <property type="component" value="Unassembled WGS sequence"/>
</dbReference>
<dbReference type="Pfam" id="PF13193">
    <property type="entry name" value="AMP-binding_C"/>
    <property type="match status" value="1"/>
</dbReference>
<dbReference type="PANTHER" id="PTHR43201">
    <property type="entry name" value="ACYL-COA SYNTHETASE"/>
    <property type="match status" value="1"/>
</dbReference>
<evidence type="ECO:0000313" key="5">
    <source>
        <dbReference type="EMBL" id="PWE27175.1"/>
    </source>
</evidence>
<name>A0A2U2C5L0_9RHOB</name>
<dbReference type="InterPro" id="IPR042099">
    <property type="entry name" value="ANL_N_sf"/>
</dbReference>
<keyword evidence="2" id="KW-0436">Ligase</keyword>
<feature type="domain" description="AMP-dependent synthetase/ligase" evidence="3">
    <location>
        <begin position="16"/>
        <end position="354"/>
    </location>
</feature>
<dbReference type="InterPro" id="IPR045851">
    <property type="entry name" value="AMP-bd_C_sf"/>
</dbReference>
<sequence>MDWVDKLIDGHDGALTAIIDESGHRIDYRTLRRETEDCDAALIAAGVRAGDRVMLVAENSPLIAPVLLACARLRAWCVPVNARLTAAELDALREHAKPRVTIFTNIVSPDAAAHARRLRAKAGPPVMNRQLTYLSDLSAKPEPVGKTPQTQPMLLIYTSGTTGAPKGVMLSHASVLWNARTAAEMRAMGPGDELLLTIPGTHIMALATGYLAALQSGAAVRLMTRFSIEGALKGLAEGATIFSVVPQVYRLLLDRIEAGTPLVAPRLRQIGCGGAPLDPGLKARVEAAFGLPLHNGYGMTEAGPGIASTTMGPRREDGSVGYGFPGCELRVDNPGEDGVGELQVRGPNVMLGYFRDPVATAQAITEDGFLRTGDLARLDPDGSVHLAGRSKELIIRSGFNVYPAEIETLLLTCPGVLQAAVAGRPAQDNEEVLAFVTTDGSTDAATIKRFLDDRVAAYKRPQIVTIVPAMPLNANGKILKAELIAGLGS</sequence>
<dbReference type="InterPro" id="IPR020845">
    <property type="entry name" value="AMP-binding_CS"/>
</dbReference>
<dbReference type="EMBL" id="QEYD01000012">
    <property type="protein sequence ID" value="PWE27175.1"/>
    <property type="molecule type" value="Genomic_DNA"/>
</dbReference>
<evidence type="ECO:0000313" key="6">
    <source>
        <dbReference type="Proteomes" id="UP000244940"/>
    </source>
</evidence>
<keyword evidence="6" id="KW-1185">Reference proteome</keyword>
<dbReference type="SUPFAM" id="SSF56801">
    <property type="entry name" value="Acetyl-CoA synthetase-like"/>
    <property type="match status" value="1"/>
</dbReference>
<dbReference type="InterPro" id="IPR025110">
    <property type="entry name" value="AMP-bd_C"/>
</dbReference>
<dbReference type="GeneID" id="94366765"/>
<proteinExistence type="inferred from homology"/>
<protein>
    <submittedName>
        <fullName evidence="5">AMP-binding protein</fullName>
    </submittedName>
</protein>
<dbReference type="Gene3D" id="3.30.300.30">
    <property type="match status" value="1"/>
</dbReference>
<comment type="similarity">
    <text evidence="1">Belongs to the ATP-dependent AMP-binding enzyme family.</text>
</comment>